<reference evidence="1" key="1">
    <citation type="submission" date="2020-09" db="EMBL/GenBank/DDBJ databases">
        <title>Iningainema tapete sp. nov. (Scytonemataceae, Cyanobacteria) from greenhouses in central Florida (USA) produces two types of nodularin with biosynthetic potential for microcystin-LR and anabaenopeptins.</title>
        <authorList>
            <person name="Berthold D.E."/>
            <person name="Lefler F.W."/>
            <person name="Huang I.-S."/>
            <person name="Abdulla H."/>
            <person name="Zimba P.V."/>
            <person name="Laughinghouse H.D. IV."/>
        </authorList>
    </citation>
    <scope>NUCLEOTIDE SEQUENCE</scope>
    <source>
        <strain evidence="1">BLCCT55</strain>
    </source>
</reference>
<organism evidence="1 2">
    <name type="scientific">Iningainema tapete BLCC-T55</name>
    <dbReference type="NCBI Taxonomy" id="2748662"/>
    <lineage>
        <taxon>Bacteria</taxon>
        <taxon>Bacillati</taxon>
        <taxon>Cyanobacteriota</taxon>
        <taxon>Cyanophyceae</taxon>
        <taxon>Nostocales</taxon>
        <taxon>Scytonemataceae</taxon>
        <taxon>Iningainema tapete</taxon>
    </lineage>
</organism>
<evidence type="ECO:0000313" key="2">
    <source>
        <dbReference type="Proteomes" id="UP000629098"/>
    </source>
</evidence>
<sequence length="83" mass="9807">MKIKGIKRGKTIELSEELNIPDAQEVLIEILDAQLINEEERHQKLKELFAISLEDRQEWVKIGEELDRERKADIEKQKHESTL</sequence>
<name>A0A8J6XDU8_9CYAN</name>
<comment type="caution">
    <text evidence="1">The sequence shown here is derived from an EMBL/GenBank/DDBJ whole genome shotgun (WGS) entry which is preliminary data.</text>
</comment>
<evidence type="ECO:0000313" key="1">
    <source>
        <dbReference type="EMBL" id="MBD2770562.1"/>
    </source>
</evidence>
<dbReference type="AlphaFoldDB" id="A0A8J6XDU8"/>
<gene>
    <name evidence="1" type="ORF">ICL16_00070</name>
</gene>
<protein>
    <submittedName>
        <fullName evidence="1">Uncharacterized protein</fullName>
    </submittedName>
</protein>
<proteinExistence type="predicted"/>
<accession>A0A8J6XDU8</accession>
<dbReference type="RefSeq" id="WP_190824862.1">
    <property type="nucleotide sequence ID" value="NZ_CAWPPI010000001.1"/>
</dbReference>
<keyword evidence="2" id="KW-1185">Reference proteome</keyword>
<dbReference type="EMBL" id="JACXAE010000001">
    <property type="protein sequence ID" value="MBD2770562.1"/>
    <property type="molecule type" value="Genomic_DNA"/>
</dbReference>
<dbReference type="Proteomes" id="UP000629098">
    <property type="component" value="Unassembled WGS sequence"/>
</dbReference>